<feature type="transmembrane region" description="Helical" evidence="1">
    <location>
        <begin position="21"/>
        <end position="38"/>
    </location>
</feature>
<reference evidence="2 3" key="1">
    <citation type="journal article" date="2019" name="Int. J. Syst. Evol. Microbiol.">
        <title>The Global Catalogue of Microorganisms (GCM) 10K type strain sequencing project: providing services to taxonomists for standard genome sequencing and annotation.</title>
        <authorList>
            <consortium name="The Broad Institute Genomics Platform"/>
            <consortium name="The Broad Institute Genome Sequencing Center for Infectious Disease"/>
            <person name="Wu L."/>
            <person name="Ma J."/>
        </authorList>
    </citation>
    <scope>NUCLEOTIDE SEQUENCE [LARGE SCALE GENOMIC DNA]</scope>
    <source>
        <strain evidence="2 3">JCM 1407</strain>
    </source>
</reference>
<accession>A0ABN1JEG8</accession>
<organism evidence="2 3">
    <name type="scientific">Clostridium oceanicum</name>
    <dbReference type="NCBI Taxonomy" id="1543"/>
    <lineage>
        <taxon>Bacteria</taxon>
        <taxon>Bacillati</taxon>
        <taxon>Bacillota</taxon>
        <taxon>Clostridia</taxon>
        <taxon>Eubacteriales</taxon>
        <taxon>Clostridiaceae</taxon>
        <taxon>Clostridium</taxon>
    </lineage>
</organism>
<keyword evidence="1" id="KW-1133">Transmembrane helix</keyword>
<keyword evidence="3" id="KW-1185">Reference proteome</keyword>
<protein>
    <submittedName>
        <fullName evidence="2">Uncharacterized protein</fullName>
    </submittedName>
</protein>
<evidence type="ECO:0000313" key="3">
    <source>
        <dbReference type="Proteomes" id="UP001501510"/>
    </source>
</evidence>
<gene>
    <name evidence="2" type="ORF">GCM10008906_13990</name>
</gene>
<dbReference type="EMBL" id="BAAACG010000008">
    <property type="protein sequence ID" value="GAA0737622.1"/>
    <property type="molecule type" value="Genomic_DNA"/>
</dbReference>
<evidence type="ECO:0000256" key="1">
    <source>
        <dbReference type="SAM" id="Phobius"/>
    </source>
</evidence>
<sequence>MDKKREILKKYKMFLKIKKSLIVLGILSVINLSVYAILDRLNKNFSVIFMVLTIIFVSLFFILTISINPIKKHILSVIKEYENI</sequence>
<evidence type="ECO:0000313" key="2">
    <source>
        <dbReference type="EMBL" id="GAA0737622.1"/>
    </source>
</evidence>
<dbReference type="RefSeq" id="WP_343760256.1">
    <property type="nucleotide sequence ID" value="NZ_BAAACG010000008.1"/>
</dbReference>
<keyword evidence="1" id="KW-0472">Membrane</keyword>
<dbReference type="Proteomes" id="UP001501510">
    <property type="component" value="Unassembled WGS sequence"/>
</dbReference>
<name>A0ABN1JEG8_9CLOT</name>
<keyword evidence="1" id="KW-0812">Transmembrane</keyword>
<proteinExistence type="predicted"/>
<comment type="caution">
    <text evidence="2">The sequence shown here is derived from an EMBL/GenBank/DDBJ whole genome shotgun (WGS) entry which is preliminary data.</text>
</comment>
<feature type="transmembrane region" description="Helical" evidence="1">
    <location>
        <begin position="44"/>
        <end position="65"/>
    </location>
</feature>